<feature type="region of interest" description="Disordered" evidence="1">
    <location>
        <begin position="178"/>
        <end position="257"/>
    </location>
</feature>
<feature type="region of interest" description="Disordered" evidence="1">
    <location>
        <begin position="1"/>
        <end position="104"/>
    </location>
</feature>
<dbReference type="EMBL" id="LN483116">
    <property type="protein sequence ID" value="CDZ96188.1"/>
    <property type="molecule type" value="Genomic_DNA"/>
</dbReference>
<accession>A0A0F7SFB4</accession>
<keyword evidence="2" id="KW-1133">Transmembrane helix</keyword>
<feature type="compositionally biased region" description="Low complexity" evidence="1">
    <location>
        <begin position="8"/>
        <end position="36"/>
    </location>
</feature>
<name>A0A0F7SFB4_PHARH</name>
<evidence type="ECO:0000256" key="2">
    <source>
        <dbReference type="SAM" id="Phobius"/>
    </source>
</evidence>
<evidence type="ECO:0000313" key="3">
    <source>
        <dbReference type="EMBL" id="CDZ96188.1"/>
    </source>
</evidence>
<reference evidence="3" key="1">
    <citation type="submission" date="2014-08" db="EMBL/GenBank/DDBJ databases">
        <authorList>
            <person name="Sharma Rahul"/>
            <person name="Thines Marco"/>
        </authorList>
    </citation>
    <scope>NUCLEOTIDE SEQUENCE</scope>
</reference>
<dbReference type="AlphaFoldDB" id="A0A0F7SFB4"/>
<proteinExistence type="predicted"/>
<protein>
    <submittedName>
        <fullName evidence="3">Uncharacterized protein</fullName>
    </submittedName>
</protein>
<feature type="compositionally biased region" description="Polar residues" evidence="1">
    <location>
        <begin position="242"/>
        <end position="253"/>
    </location>
</feature>
<sequence length="331" mass="35627">MNPTAVCSPTSTPSSPRLHSSHSSPQTTAIAASTTAGGFYMKSPSYPSTPAPHYRTSIHSSHFPPQTPPPGYTHPPPPPSHSHPSLSNRQQGQRHGHSRSNSNSSIYHSYQYQHNQSHPYPFPSTSMVDPVSPGGLTGLGFDSANPDRQVVHLDRLDVSELSRALRRARAVMGYQQLDGDEEDIEEGVEGEREESLPSYRSRGRGVYGSSRSTLLTSFSTGLPHPLPSSSFPSDSTYRPNPNHISSTSFQSGPSRRVSCLPSAQTGPFFTEGTSPILCPLEDAHRSGEIDLGDGDRDAEEDDVRVSGSWVIWGLGVGLGIGSIGWAYVSHG</sequence>
<evidence type="ECO:0000256" key="1">
    <source>
        <dbReference type="SAM" id="MobiDB-lite"/>
    </source>
</evidence>
<feature type="compositionally biased region" description="Pro residues" evidence="1">
    <location>
        <begin position="65"/>
        <end position="81"/>
    </location>
</feature>
<keyword evidence="2" id="KW-0812">Transmembrane</keyword>
<feature type="compositionally biased region" description="Low complexity" evidence="1">
    <location>
        <begin position="207"/>
        <end position="239"/>
    </location>
</feature>
<keyword evidence="2" id="KW-0472">Membrane</keyword>
<feature type="compositionally biased region" description="Acidic residues" evidence="1">
    <location>
        <begin position="178"/>
        <end position="188"/>
    </location>
</feature>
<feature type="transmembrane region" description="Helical" evidence="2">
    <location>
        <begin position="309"/>
        <end position="328"/>
    </location>
</feature>
<organism evidence="3">
    <name type="scientific">Phaffia rhodozyma</name>
    <name type="common">Yeast</name>
    <name type="synonym">Xanthophyllomyces dendrorhous</name>
    <dbReference type="NCBI Taxonomy" id="264483"/>
    <lineage>
        <taxon>Eukaryota</taxon>
        <taxon>Fungi</taxon>
        <taxon>Dikarya</taxon>
        <taxon>Basidiomycota</taxon>
        <taxon>Agaricomycotina</taxon>
        <taxon>Tremellomycetes</taxon>
        <taxon>Cystofilobasidiales</taxon>
        <taxon>Mrakiaceae</taxon>
        <taxon>Phaffia</taxon>
    </lineage>
</organism>